<comment type="caution">
    <text evidence="1">The sequence shown here is derived from an EMBL/GenBank/DDBJ whole genome shotgun (WGS) entry which is preliminary data.</text>
</comment>
<dbReference type="Pfam" id="PF06042">
    <property type="entry name" value="NTP_transf_6"/>
    <property type="match status" value="1"/>
</dbReference>
<dbReference type="InterPro" id="IPR009267">
    <property type="entry name" value="NTP_transf_6"/>
</dbReference>
<keyword evidence="2" id="KW-1185">Reference proteome</keyword>
<sequence length="197" mass="22544">MRDERWITALIEDDHWMMDILRTVQLLNLPDCWVCAGFVRAKVWDALHGYETRTPLPDIDVVYFDSACLEEQAEKQLEARLAELQPGQPWSVKNEARMHLVGGLPPYTSTEDAVSNFPETATALAVRLNAEGRVVLSAPWGVQDLLDLSVRPTPLVRWSEERLRVFAERVAKKNWKAVWPRITVEIPLSADRIRAED</sequence>
<protein>
    <submittedName>
        <fullName evidence="1">Nucleotidyltransferase family protein</fullName>
    </submittedName>
</protein>
<dbReference type="Proteomes" id="UP001589747">
    <property type="component" value="Unassembled WGS sequence"/>
</dbReference>
<reference evidence="1 2" key="1">
    <citation type="submission" date="2024-09" db="EMBL/GenBank/DDBJ databases">
        <authorList>
            <person name="Sun Q."/>
            <person name="Mori K."/>
        </authorList>
    </citation>
    <scope>NUCLEOTIDE SEQUENCE [LARGE SCALE GENOMIC DNA]</scope>
    <source>
        <strain evidence="1 2">TISTR 2452</strain>
    </source>
</reference>
<dbReference type="EMBL" id="JBHMDO010000033">
    <property type="protein sequence ID" value="MFB9328378.1"/>
    <property type="molecule type" value="Genomic_DNA"/>
</dbReference>
<dbReference type="PANTHER" id="PTHR39166">
    <property type="entry name" value="BLL1166 PROTEIN"/>
    <property type="match status" value="1"/>
</dbReference>
<dbReference type="RefSeq" id="WP_377497614.1">
    <property type="nucleotide sequence ID" value="NZ_JBHMDO010000033.1"/>
</dbReference>
<evidence type="ECO:0000313" key="1">
    <source>
        <dbReference type="EMBL" id="MFB9328378.1"/>
    </source>
</evidence>
<proteinExistence type="predicted"/>
<gene>
    <name evidence="1" type="ORF">ACFFSY_20805</name>
</gene>
<accession>A0ABV5KVE5</accession>
<dbReference type="PANTHER" id="PTHR39166:SF1">
    <property type="entry name" value="BLL1166 PROTEIN"/>
    <property type="match status" value="1"/>
</dbReference>
<evidence type="ECO:0000313" key="2">
    <source>
        <dbReference type="Proteomes" id="UP001589747"/>
    </source>
</evidence>
<name>A0ABV5KVE5_9BACL</name>
<organism evidence="1 2">
    <name type="scientific">Paenibacillus aurantiacus</name>
    <dbReference type="NCBI Taxonomy" id="1936118"/>
    <lineage>
        <taxon>Bacteria</taxon>
        <taxon>Bacillati</taxon>
        <taxon>Bacillota</taxon>
        <taxon>Bacilli</taxon>
        <taxon>Bacillales</taxon>
        <taxon>Paenibacillaceae</taxon>
        <taxon>Paenibacillus</taxon>
    </lineage>
</organism>